<comment type="caution">
    <text evidence="2">The sequence shown here is derived from an EMBL/GenBank/DDBJ whole genome shotgun (WGS) entry which is preliminary data.</text>
</comment>
<dbReference type="Proteomes" id="UP001149090">
    <property type="component" value="Unassembled WGS sequence"/>
</dbReference>
<gene>
    <name evidence="2" type="ORF">M0811_00137</name>
</gene>
<organism evidence="2 3">
    <name type="scientific">Anaeramoeba ignava</name>
    <name type="common">Anaerobic marine amoeba</name>
    <dbReference type="NCBI Taxonomy" id="1746090"/>
    <lineage>
        <taxon>Eukaryota</taxon>
        <taxon>Metamonada</taxon>
        <taxon>Anaeramoebidae</taxon>
        <taxon>Anaeramoeba</taxon>
    </lineage>
</organism>
<evidence type="ECO:0000313" key="2">
    <source>
        <dbReference type="EMBL" id="KAJ5076820.1"/>
    </source>
</evidence>
<dbReference type="EMBL" id="JAPDFW010000059">
    <property type="protein sequence ID" value="KAJ5076820.1"/>
    <property type="molecule type" value="Genomic_DNA"/>
</dbReference>
<sequence length="82" mass="10162">MKKYQKHFNPFITEKFKKLKRKEKPFSWLEEVIKRVDEQEENLNDPNKDVEIQLENLRKQKKNKQKNLNQQKFESTKKLSKK</sequence>
<reference evidence="2" key="1">
    <citation type="submission" date="2022-10" db="EMBL/GenBank/DDBJ databases">
        <title>Novel sulphate-reducing endosymbionts in the free-living metamonad Anaeramoeba.</title>
        <authorList>
            <person name="Jerlstrom-Hultqvist J."/>
            <person name="Cepicka I."/>
            <person name="Gallot-Lavallee L."/>
            <person name="Salas-Leiva D."/>
            <person name="Curtis B.A."/>
            <person name="Zahonova K."/>
            <person name="Pipaliya S."/>
            <person name="Dacks J."/>
            <person name="Roger A.J."/>
        </authorList>
    </citation>
    <scope>NUCLEOTIDE SEQUENCE</scope>
    <source>
        <strain evidence="2">BMAN</strain>
    </source>
</reference>
<accession>A0A9Q0LT60</accession>
<feature type="region of interest" description="Disordered" evidence="1">
    <location>
        <begin position="59"/>
        <end position="82"/>
    </location>
</feature>
<proteinExistence type="predicted"/>
<evidence type="ECO:0000256" key="1">
    <source>
        <dbReference type="SAM" id="MobiDB-lite"/>
    </source>
</evidence>
<keyword evidence="3" id="KW-1185">Reference proteome</keyword>
<dbReference type="AlphaFoldDB" id="A0A9Q0LT60"/>
<evidence type="ECO:0000313" key="3">
    <source>
        <dbReference type="Proteomes" id="UP001149090"/>
    </source>
</evidence>
<name>A0A9Q0LT60_ANAIG</name>
<protein>
    <submittedName>
        <fullName evidence="2">Uncharacterized protein</fullName>
    </submittedName>
</protein>